<reference evidence="2" key="2">
    <citation type="submission" date="2018-10" db="EMBL/GenBank/DDBJ databases">
        <authorList>
            <person name="Fischer M.A."/>
            <person name="Kern T."/>
            <person name="Deppenmeier U."/>
            <person name="Schmitz R.A."/>
            <person name="Rother M."/>
        </authorList>
    </citation>
    <scope>NUCLEOTIDE SEQUENCE</scope>
    <source>
        <strain evidence="2">E03.2</strain>
    </source>
</reference>
<dbReference type="GeneID" id="53688328"/>
<evidence type="ECO:0000313" key="5">
    <source>
        <dbReference type="Proteomes" id="UP000585579"/>
    </source>
</evidence>
<evidence type="ECO:0000313" key="2">
    <source>
        <dbReference type="EMBL" id="AYK15374.1"/>
    </source>
</evidence>
<dbReference type="EMBL" id="CP032683">
    <property type="protein sequence ID" value="AYK15374.1"/>
    <property type="molecule type" value="Genomic_DNA"/>
</dbReference>
<keyword evidence="2" id="KW-0413">Isomerase</keyword>
<dbReference type="PANTHER" id="PTHR12110">
    <property type="entry name" value="HYDROXYPYRUVATE ISOMERASE"/>
    <property type="match status" value="1"/>
</dbReference>
<dbReference type="Proteomes" id="UP000053087">
    <property type="component" value="Chromosome"/>
</dbReference>
<dbReference type="InterPro" id="IPR036237">
    <property type="entry name" value="Xyl_isomerase-like_sf"/>
</dbReference>
<dbReference type="RefSeq" id="WP_082384147.1">
    <property type="nucleotide sequence ID" value="NZ_CP032683.1"/>
</dbReference>
<accession>A0A660HSW8</accession>
<dbReference type="InterPro" id="IPR050312">
    <property type="entry name" value="IolE/XylAMocC-like"/>
</dbReference>
<dbReference type="AlphaFoldDB" id="A0A660HSW8"/>
<dbReference type="SUPFAM" id="SSF51658">
    <property type="entry name" value="Xylose isomerase-like"/>
    <property type="match status" value="1"/>
</dbReference>
<reference evidence="2 4" key="1">
    <citation type="journal article" date="2016" name="Int. J. Syst. Evol. Microbiol.">
        <title>Methanosarcina flavescens sp. nov., a methanogenic archaeon isolated from a full-scale anaerobic digester.</title>
        <authorList>
            <person name="Kern T."/>
            <person name="Fischer M.A."/>
            <person name="Deppenmeier U."/>
            <person name="Schmitz R.A."/>
            <person name="Rother M."/>
        </authorList>
    </citation>
    <scope>NUCLEOTIDE SEQUENCE [LARGE SCALE GENOMIC DNA]</scope>
    <source>
        <strain evidence="2 4">E03.2</strain>
    </source>
</reference>
<evidence type="ECO:0000259" key="1">
    <source>
        <dbReference type="Pfam" id="PF01261"/>
    </source>
</evidence>
<sequence>MILGASSFAGAPGNLKEHVDSIELYIPKLGVYDDLTLEKEKLDRVLDEISVYNLAVTIHAPYWAADSKYPSALQIDTAQMDKREFALMEESIALANRTGAPVMVLHPGRIGTDREKSFSSMIENLSRLASVAEDYGVILGLENKEDTDPSNFCCKAEELSRTIETVNSGYLKATFDIGHANLTCGGNPEKLREFVRILQKYIVHLHLHDNSGEWTQRYDGDEHMAPGKGCADFTVLKLLSGYKGVYNFEVFSLDDLYFGKKLLKTLLNFKKLKLQKINKVQLEPRFNKSPDLHSSDQALFSALHRQ</sequence>
<dbReference type="PANTHER" id="PTHR12110:SF21">
    <property type="entry name" value="XYLOSE ISOMERASE-LIKE TIM BARREL DOMAIN-CONTAINING PROTEIN"/>
    <property type="match status" value="1"/>
</dbReference>
<protein>
    <submittedName>
        <fullName evidence="2">Sugar phosphate isomerase/epimerase</fullName>
    </submittedName>
</protein>
<dbReference type="Proteomes" id="UP000585579">
    <property type="component" value="Unassembled WGS sequence"/>
</dbReference>
<reference evidence="3 5" key="3">
    <citation type="journal article" date="2020" name="Biotechnol. Biofuels">
        <title>New insights from the biogas microbiome by comprehensive genome-resolved metagenomics of nearly 1600 species originating from multiple anaerobic digesters.</title>
        <authorList>
            <person name="Campanaro S."/>
            <person name="Treu L."/>
            <person name="Rodriguez-R L.M."/>
            <person name="Kovalovszki A."/>
            <person name="Ziels R.M."/>
            <person name="Maus I."/>
            <person name="Zhu X."/>
            <person name="Kougias P.G."/>
            <person name="Basile A."/>
            <person name="Luo G."/>
            <person name="Schluter A."/>
            <person name="Konstantinidis K.T."/>
            <person name="Angelidaki I."/>
        </authorList>
    </citation>
    <scope>NUCLEOTIDE SEQUENCE [LARGE SCALE GENOMIC DNA]</scope>
    <source>
        <strain evidence="3">AS22ysBPME_46</strain>
    </source>
</reference>
<feature type="domain" description="Xylose isomerase-like TIM barrel" evidence="1">
    <location>
        <begin position="19"/>
        <end position="252"/>
    </location>
</feature>
<evidence type="ECO:0000313" key="3">
    <source>
        <dbReference type="EMBL" id="NLK33756.1"/>
    </source>
</evidence>
<dbReference type="OrthoDB" id="59344at2157"/>
<keyword evidence="4" id="KW-1185">Reference proteome</keyword>
<organism evidence="2 4">
    <name type="scientific">Methanosarcina flavescens</name>
    <dbReference type="NCBI Taxonomy" id="1715806"/>
    <lineage>
        <taxon>Archaea</taxon>
        <taxon>Methanobacteriati</taxon>
        <taxon>Methanobacteriota</taxon>
        <taxon>Stenosarchaea group</taxon>
        <taxon>Methanomicrobia</taxon>
        <taxon>Methanosarcinales</taxon>
        <taxon>Methanosarcinaceae</taxon>
        <taxon>Methanosarcina</taxon>
    </lineage>
</organism>
<proteinExistence type="predicted"/>
<gene>
    <name evidence="2" type="ORF">AOB57_009390</name>
    <name evidence="3" type="ORF">GX302_13330</name>
</gene>
<name>A0A660HSW8_9EURY</name>
<dbReference type="InterPro" id="IPR013022">
    <property type="entry name" value="Xyl_isomerase-like_TIM-brl"/>
</dbReference>
<dbReference type="KEGG" id="mfz:AOB57_009390"/>
<dbReference type="Gene3D" id="3.20.20.150">
    <property type="entry name" value="Divalent-metal-dependent TIM barrel enzymes"/>
    <property type="match status" value="1"/>
</dbReference>
<dbReference type="EMBL" id="JAAYQL010000080">
    <property type="protein sequence ID" value="NLK33756.1"/>
    <property type="molecule type" value="Genomic_DNA"/>
</dbReference>
<dbReference type="Pfam" id="PF01261">
    <property type="entry name" value="AP_endonuc_2"/>
    <property type="match status" value="1"/>
</dbReference>
<evidence type="ECO:0000313" key="4">
    <source>
        <dbReference type="Proteomes" id="UP000053087"/>
    </source>
</evidence>
<dbReference type="GO" id="GO:0016853">
    <property type="term" value="F:isomerase activity"/>
    <property type="evidence" value="ECO:0007669"/>
    <property type="project" value="UniProtKB-KW"/>
</dbReference>